<accession>A0AAV3SE82</accession>
<evidence type="ECO:0000313" key="3">
    <source>
        <dbReference type="Proteomes" id="UP000830542"/>
    </source>
</evidence>
<dbReference type="InterPro" id="IPR043858">
    <property type="entry name" value="DUF5820"/>
</dbReference>
<evidence type="ECO:0000313" key="2">
    <source>
        <dbReference type="EMBL" id="UOO94035.1"/>
    </source>
</evidence>
<proteinExistence type="predicted"/>
<reference evidence="1" key="3">
    <citation type="submission" date="2023-12" db="EMBL/GenBank/DDBJ databases">
        <authorList>
            <person name="Sun Q."/>
            <person name="Inoue M."/>
        </authorList>
    </citation>
    <scope>NUCLEOTIDE SEQUENCE</scope>
    <source>
        <strain evidence="1">JCM 12289</strain>
    </source>
</reference>
<sequence>MSEFDALPDSWTIWNESADQCILVFRPDVFDSHEFPAPCLPTLYLTHGRRSRRPGSELDPDPTDPWVVTLFLEPEIDRDAEHYDARTDAVAGTIALAERFADGEIDYRALYQVPREDYFEKLDELTGE</sequence>
<name>A0AAV3SE82_HALDO</name>
<dbReference type="EMBL" id="CP095005">
    <property type="protein sequence ID" value="UOO94035.1"/>
    <property type="molecule type" value="Genomic_DNA"/>
</dbReference>
<protein>
    <submittedName>
        <fullName evidence="1">DUF5820 family protein</fullName>
    </submittedName>
</protein>
<reference evidence="2" key="2">
    <citation type="submission" date="2022-04" db="EMBL/GenBank/DDBJ databases">
        <title>Sequencing and genomic assembly of Halococcus dombrowskii.</title>
        <authorList>
            <person name="Lim S.W."/>
            <person name="MacLea K.S."/>
        </authorList>
    </citation>
    <scope>NUCLEOTIDE SEQUENCE</scope>
    <source>
        <strain evidence="2">H4</strain>
    </source>
</reference>
<dbReference type="AlphaFoldDB" id="A0AAV3SE82"/>
<dbReference type="Proteomes" id="UP001500962">
    <property type="component" value="Unassembled WGS sequence"/>
</dbReference>
<dbReference type="RefSeq" id="WP_244698968.1">
    <property type="nucleotide sequence ID" value="NZ_BAAADN010000016.1"/>
</dbReference>
<dbReference type="Proteomes" id="UP000830542">
    <property type="component" value="Chromosome"/>
</dbReference>
<keyword evidence="3" id="KW-1185">Reference proteome</keyword>
<evidence type="ECO:0000313" key="4">
    <source>
        <dbReference type="Proteomes" id="UP001500962"/>
    </source>
</evidence>
<evidence type="ECO:0000313" key="1">
    <source>
        <dbReference type="EMBL" id="GAA0454885.1"/>
    </source>
</evidence>
<reference evidence="1" key="1">
    <citation type="journal article" date="2014" name="Int. J. Syst. Evol. Microbiol.">
        <title>Complete genome sequence of Corynebacterium casei LMG S-19264T (=DSM 44701T), isolated from a smear-ripened cheese.</title>
        <authorList>
            <consortium name="US DOE Joint Genome Institute (JGI-PGF)"/>
            <person name="Walter F."/>
            <person name="Albersmeier A."/>
            <person name="Kalinowski J."/>
            <person name="Ruckert C."/>
        </authorList>
    </citation>
    <scope>NUCLEOTIDE SEQUENCE</scope>
    <source>
        <strain evidence="1">JCM 12289</strain>
    </source>
</reference>
<dbReference type="Pfam" id="PF19137">
    <property type="entry name" value="DUF5820"/>
    <property type="match status" value="1"/>
</dbReference>
<organism evidence="1 4">
    <name type="scientific">Halococcus dombrowskii</name>
    <dbReference type="NCBI Taxonomy" id="179637"/>
    <lineage>
        <taxon>Archaea</taxon>
        <taxon>Methanobacteriati</taxon>
        <taxon>Methanobacteriota</taxon>
        <taxon>Stenosarchaea group</taxon>
        <taxon>Halobacteria</taxon>
        <taxon>Halobacteriales</taxon>
        <taxon>Halococcaceae</taxon>
        <taxon>Halococcus</taxon>
    </lineage>
</organism>
<dbReference type="EMBL" id="BAAADN010000016">
    <property type="protein sequence ID" value="GAA0454885.1"/>
    <property type="molecule type" value="Genomic_DNA"/>
</dbReference>
<gene>
    <name evidence="1" type="ORF">GCM10008985_08340</name>
    <name evidence="2" type="ORF">MUK72_08635</name>
</gene>
<dbReference type="GeneID" id="71761909"/>
<dbReference type="KEGG" id="hdo:MUK72_08635"/>